<evidence type="ECO:0008006" key="4">
    <source>
        <dbReference type="Google" id="ProtNLM"/>
    </source>
</evidence>
<keyword evidence="1" id="KW-0812">Transmembrane</keyword>
<name>A0ABY4J587_9BACT</name>
<evidence type="ECO:0000256" key="1">
    <source>
        <dbReference type="SAM" id="Phobius"/>
    </source>
</evidence>
<feature type="transmembrane region" description="Helical" evidence="1">
    <location>
        <begin position="87"/>
        <end position="105"/>
    </location>
</feature>
<accession>A0ABY4J587</accession>
<evidence type="ECO:0000313" key="2">
    <source>
        <dbReference type="EMBL" id="UPL47923.1"/>
    </source>
</evidence>
<organism evidence="2 3">
    <name type="scientific">Hymenobacter sublimis</name>
    <dbReference type="NCBI Taxonomy" id="2933777"/>
    <lineage>
        <taxon>Bacteria</taxon>
        <taxon>Pseudomonadati</taxon>
        <taxon>Bacteroidota</taxon>
        <taxon>Cytophagia</taxon>
        <taxon>Cytophagales</taxon>
        <taxon>Hymenobacteraceae</taxon>
        <taxon>Hymenobacter</taxon>
    </lineage>
</organism>
<dbReference type="RefSeq" id="WP_244696861.1">
    <property type="nucleotide sequence ID" value="NZ_CP095848.1"/>
</dbReference>
<keyword evidence="1" id="KW-1133">Transmembrane helix</keyword>
<reference evidence="2 3" key="1">
    <citation type="submission" date="2022-04" db="EMBL/GenBank/DDBJ databases">
        <title>Hymenobacter sp. isolated from the air.</title>
        <authorList>
            <person name="Won M."/>
            <person name="Lee C.-M."/>
            <person name="Woen H.-Y."/>
            <person name="Kwon S.-W."/>
        </authorList>
    </citation>
    <scope>NUCLEOTIDE SEQUENCE [LARGE SCALE GENOMIC DNA]</scope>
    <source>
        <strain evidence="3">5516 S-25</strain>
    </source>
</reference>
<keyword evidence="3" id="KW-1185">Reference proteome</keyword>
<evidence type="ECO:0000313" key="3">
    <source>
        <dbReference type="Proteomes" id="UP000829647"/>
    </source>
</evidence>
<keyword evidence="1" id="KW-0472">Membrane</keyword>
<protein>
    <recommendedName>
        <fullName evidence="4">Zinc-ribbon domain-containing protein</fullName>
    </recommendedName>
</protein>
<dbReference type="Proteomes" id="UP000829647">
    <property type="component" value="Chromosome"/>
</dbReference>
<proteinExistence type="predicted"/>
<gene>
    <name evidence="2" type="ORF">MWH26_12030</name>
</gene>
<dbReference type="EMBL" id="CP095848">
    <property type="protein sequence ID" value="UPL47923.1"/>
    <property type="molecule type" value="Genomic_DNA"/>
</dbReference>
<sequence length="200" mass="22415">MIIYGYRTSHLRTEPVAGSCPTCATPDSLRVSVMGRYAHVYWVPLFPLGKTGGSECGHCRQVLRPKEMTPELRQEFQAVKQRASVPLWHFVGVALAAVGVVWGVISNSLSQEANQTFITAPHKGDLYYIRTENGHYSLLKVQEVAGNSVKLLANTYEIDTETGAQELNKPENFAPEPVELTRYDLNIMLNQDEIVEIERH</sequence>